<protein>
    <submittedName>
        <fullName evidence="1">Uncharacterized protein</fullName>
    </submittedName>
</protein>
<dbReference type="EMBL" id="CM056812">
    <property type="protein sequence ID" value="KAJ8617846.1"/>
    <property type="molecule type" value="Genomic_DNA"/>
</dbReference>
<name>A0ACC2K9U1_PERAE</name>
<keyword evidence="2" id="KW-1185">Reference proteome</keyword>
<reference evidence="1 2" key="1">
    <citation type="journal article" date="2022" name="Hortic Res">
        <title>A haplotype resolved chromosomal level avocado genome allows analysis of novel avocado genes.</title>
        <authorList>
            <person name="Nath O."/>
            <person name="Fletcher S.J."/>
            <person name="Hayward A."/>
            <person name="Shaw L.M."/>
            <person name="Masouleh A.K."/>
            <person name="Furtado A."/>
            <person name="Henry R.J."/>
            <person name="Mitter N."/>
        </authorList>
    </citation>
    <scope>NUCLEOTIDE SEQUENCE [LARGE SCALE GENOMIC DNA]</scope>
    <source>
        <strain evidence="2">cv. Hass</strain>
    </source>
</reference>
<sequence>MIGYPKEQRIAYYNSMMGCASYNDYANHFKFLDIGWCDPVFWTFETGNPNPQQTNNFYFGIFMMANAKHAAYRRAIEYTQADIWYYQ</sequence>
<organism evidence="1 2">
    <name type="scientific">Persea americana</name>
    <name type="common">Avocado</name>
    <dbReference type="NCBI Taxonomy" id="3435"/>
    <lineage>
        <taxon>Eukaryota</taxon>
        <taxon>Viridiplantae</taxon>
        <taxon>Streptophyta</taxon>
        <taxon>Embryophyta</taxon>
        <taxon>Tracheophyta</taxon>
        <taxon>Spermatophyta</taxon>
        <taxon>Magnoliopsida</taxon>
        <taxon>Magnoliidae</taxon>
        <taxon>Laurales</taxon>
        <taxon>Lauraceae</taxon>
        <taxon>Persea</taxon>
    </lineage>
</organism>
<proteinExistence type="predicted"/>
<accession>A0ACC2K9U1</accession>
<evidence type="ECO:0000313" key="1">
    <source>
        <dbReference type="EMBL" id="KAJ8617846.1"/>
    </source>
</evidence>
<dbReference type="Proteomes" id="UP001234297">
    <property type="component" value="Chromosome 4"/>
</dbReference>
<gene>
    <name evidence="1" type="ORF">MRB53_014032</name>
</gene>
<evidence type="ECO:0000313" key="2">
    <source>
        <dbReference type="Proteomes" id="UP001234297"/>
    </source>
</evidence>
<comment type="caution">
    <text evidence="1">The sequence shown here is derived from an EMBL/GenBank/DDBJ whole genome shotgun (WGS) entry which is preliminary data.</text>
</comment>